<dbReference type="EMBL" id="VTEH01000003">
    <property type="protein sequence ID" value="TYR76658.1"/>
    <property type="molecule type" value="Genomic_DNA"/>
</dbReference>
<accession>A0A5D4KHF8</accession>
<feature type="domain" description="EamA" evidence="3">
    <location>
        <begin position="3"/>
        <end position="59"/>
    </location>
</feature>
<dbReference type="GO" id="GO:0016020">
    <property type="term" value="C:membrane"/>
    <property type="evidence" value="ECO:0007669"/>
    <property type="project" value="InterPro"/>
</dbReference>
<evidence type="ECO:0000313" key="5">
    <source>
        <dbReference type="Proteomes" id="UP000323317"/>
    </source>
</evidence>
<keyword evidence="2" id="KW-0812">Transmembrane</keyword>
<protein>
    <submittedName>
        <fullName evidence="4">EamA family transporter</fullName>
    </submittedName>
</protein>
<dbReference type="Proteomes" id="UP000323317">
    <property type="component" value="Unassembled WGS sequence"/>
</dbReference>
<evidence type="ECO:0000256" key="2">
    <source>
        <dbReference type="SAM" id="Phobius"/>
    </source>
</evidence>
<name>A0A5D4KHF8_9BACI</name>
<organism evidence="4 5">
    <name type="scientific">Rossellomorea vietnamensis</name>
    <dbReference type="NCBI Taxonomy" id="218284"/>
    <lineage>
        <taxon>Bacteria</taxon>
        <taxon>Bacillati</taxon>
        <taxon>Bacillota</taxon>
        <taxon>Bacilli</taxon>
        <taxon>Bacillales</taxon>
        <taxon>Bacillaceae</taxon>
        <taxon>Rossellomorea</taxon>
    </lineage>
</organism>
<proteinExistence type="inferred from homology"/>
<feature type="transmembrane region" description="Helical" evidence="2">
    <location>
        <begin position="7"/>
        <end position="25"/>
    </location>
</feature>
<evidence type="ECO:0000256" key="1">
    <source>
        <dbReference type="ARBA" id="ARBA00007362"/>
    </source>
</evidence>
<dbReference type="InterPro" id="IPR000620">
    <property type="entry name" value="EamA_dom"/>
</dbReference>
<gene>
    <name evidence="4" type="ORF">FZC79_06515</name>
</gene>
<keyword evidence="2" id="KW-1133">Transmembrane helix</keyword>
<comment type="similarity">
    <text evidence="1">Belongs to the EamA transporter family.</text>
</comment>
<comment type="caution">
    <text evidence="4">The sequence shown here is derived from an EMBL/GenBank/DDBJ whole genome shotgun (WGS) entry which is preliminary data.</text>
</comment>
<dbReference type="AlphaFoldDB" id="A0A5D4KHF8"/>
<keyword evidence="2" id="KW-0472">Membrane</keyword>
<evidence type="ECO:0000313" key="4">
    <source>
        <dbReference type="EMBL" id="TYR76658.1"/>
    </source>
</evidence>
<dbReference type="Pfam" id="PF00892">
    <property type="entry name" value="EamA"/>
    <property type="match status" value="1"/>
</dbReference>
<sequence length="69" mass="7714">MGADLSLLAVAFVWGTTFVVIQSAISSLPPFTLNTVRFPCWILSSRTFAFAYKRRLFSHKLLLSDIPGH</sequence>
<evidence type="ECO:0000259" key="3">
    <source>
        <dbReference type="Pfam" id="PF00892"/>
    </source>
</evidence>
<reference evidence="4 5" key="1">
    <citation type="submission" date="2019-08" db="EMBL/GenBank/DDBJ databases">
        <title>Bacillus genomes from the desert of Cuatro Cienegas, Coahuila.</title>
        <authorList>
            <person name="Olmedo-Alvarez G."/>
        </authorList>
    </citation>
    <scope>NUCLEOTIDE SEQUENCE [LARGE SCALE GENOMIC DNA]</scope>
    <source>
        <strain evidence="4 5">CH40_1T</strain>
    </source>
</reference>